<dbReference type="InterPro" id="IPR001494">
    <property type="entry name" value="Importin-beta_N"/>
</dbReference>
<dbReference type="Gene3D" id="1.25.10.10">
    <property type="entry name" value="Leucine-rich Repeat Variant"/>
    <property type="match status" value="1"/>
</dbReference>
<gene>
    <name evidence="3" type="ORF">OXX778_LOCUS8815</name>
</gene>
<reference evidence="3" key="1">
    <citation type="submission" date="2021-02" db="EMBL/GenBank/DDBJ databases">
        <authorList>
            <person name="Nowell W R."/>
        </authorList>
    </citation>
    <scope>NUCLEOTIDE SEQUENCE</scope>
    <source>
        <strain evidence="3">Ploen Becks lab</strain>
    </source>
</reference>
<comment type="caution">
    <text evidence="3">The sequence shown here is derived from an EMBL/GenBank/DDBJ whole genome shotgun (WGS) entry which is preliminary data.</text>
</comment>
<evidence type="ECO:0000256" key="1">
    <source>
        <dbReference type="SAM" id="MobiDB-lite"/>
    </source>
</evidence>
<proteinExistence type="predicted"/>
<dbReference type="OrthoDB" id="7862313at2759"/>
<dbReference type="Pfam" id="PF25780">
    <property type="entry name" value="TPR_IPO5"/>
    <property type="match status" value="1"/>
</dbReference>
<evidence type="ECO:0000313" key="3">
    <source>
        <dbReference type="EMBL" id="CAF0848327.1"/>
    </source>
</evidence>
<feature type="region of interest" description="Disordered" evidence="1">
    <location>
        <begin position="655"/>
        <end position="680"/>
    </location>
</feature>
<dbReference type="Pfam" id="PF03810">
    <property type="entry name" value="IBN_N"/>
    <property type="match status" value="1"/>
</dbReference>
<protein>
    <recommendedName>
        <fullName evidence="2">Importin N-terminal domain-containing protein</fullName>
    </recommendedName>
</protein>
<dbReference type="Proteomes" id="UP000663879">
    <property type="component" value="Unassembled WGS sequence"/>
</dbReference>
<dbReference type="InterPro" id="IPR011989">
    <property type="entry name" value="ARM-like"/>
</dbReference>
<feature type="domain" description="Importin N-terminal" evidence="2">
    <location>
        <begin position="22"/>
        <end position="87"/>
    </location>
</feature>
<dbReference type="InterPro" id="IPR057672">
    <property type="entry name" value="TPR_IPO4/5"/>
</dbReference>
<keyword evidence="4" id="KW-1185">Reference proteome</keyword>
<dbReference type="GO" id="GO:0006886">
    <property type="term" value="P:intracellular protein transport"/>
    <property type="evidence" value="ECO:0007669"/>
    <property type="project" value="InterPro"/>
</dbReference>
<dbReference type="SMART" id="SM00913">
    <property type="entry name" value="IBN_N"/>
    <property type="match status" value="1"/>
</dbReference>
<evidence type="ECO:0000313" key="4">
    <source>
        <dbReference type="Proteomes" id="UP000663879"/>
    </source>
</evidence>
<name>A0A813W7S9_9BILA</name>
<sequence length="1115" mass="127901">MSYIESILQKLLTPDSNVIKQATKQLLDYFVSEKCVIGLFDVLKNSQDAHNRKFAATLLRKKVKNWKLLHDNEKTALKGEIIEVLLKEQDESVRKQITWLIASIYKYSVKSKQEWPQLLLFINELIMSPTPEQNMSGVFILSIITEEAAEQLKPHYVNLLNIFCTILTQLNNLKSAFYVISSLKNMIPFTSDETKELQKVLPLSLNASVQIIKTDQQEETITSVFDFLQILVEYDIPLVSGYIKTMAEMTLSFISDNTLLNPTRICSMNFLNILIETQKSNLLKNEMIRPIVNAVFAIMCQSNDPLQTKSDIEIDMLDDGDEKEIVDDTENIFTAATQVLDYCALYFPAKKLIKILIEYVSPSVTSDNPLHRRAALAALAITCEGCADYYKNHYLEVLTDVCVKGMQDSDDTVVQISYFALCQFSEFLQPNLGNFSNRIMNLLINSIDSKPELRQISRLTVRFYDALQSFCENLEDLEEHLPTLMSKLTTLELQSNSSLKLQRLIISTFSSIVCSVKSKYSDYFDYTVNLIKPYLSYNQLQTTHNDTKMLQIECVDLMGVFAKFIGKDKFTDDIVQNCLLFVTNALTNEADPEIRSAAYDLLAGLASKLKEKLPLNVIMPQIIDSLKNEEGINVIDQDDKKHDAFSAFDEIDLQDEELEDEEDDDEDEENDEGDSDDSQKLIVENEYVTEKLSAIICLQEILKFTNPQIYDYYDECFQELKTLLNFVHLNIRKESYLAVAYMISYFHDFCIGNLSSVNETERQILMTKFVTNLKDFKTKSAKAIEMDSNRELVMSVFDSIKVLLSRCAPFIKLHLAEFGQFLESFGNLIIETFQNKIYCQMVNNEETTNLEDNEAEYDYMLKEYAGDVLPSLALCLNNDLFDNYFEKVLVYLIRLLNKSESTTAEKSFVIGVVGETCANIENIKSIRAQQLFSEFYKYMAINECEIRSNTIYTIGVLCSQSANALSQYYPQIITDLYQLVKKEKNKQTLDNICGSLCRLCLCCFSANVQTVDFELLVKTIFDLTPLRVDMDEYHTLYTFISQTASNKILMNYYQKIVEISGHLMSNTHEEEFKSGTKEMAVQFLKYVDQNYKEELNILLNEIKTDLANTIRACLA</sequence>
<dbReference type="InterPro" id="IPR016024">
    <property type="entry name" value="ARM-type_fold"/>
</dbReference>
<dbReference type="SUPFAM" id="SSF48371">
    <property type="entry name" value="ARM repeat"/>
    <property type="match status" value="2"/>
</dbReference>
<dbReference type="AlphaFoldDB" id="A0A813W7S9"/>
<dbReference type="PROSITE" id="PS50166">
    <property type="entry name" value="IMPORTIN_B_NT"/>
    <property type="match status" value="1"/>
</dbReference>
<accession>A0A813W7S9</accession>
<feature type="compositionally biased region" description="Acidic residues" evidence="1">
    <location>
        <begin position="655"/>
        <end position="676"/>
    </location>
</feature>
<evidence type="ECO:0000259" key="2">
    <source>
        <dbReference type="PROSITE" id="PS50166"/>
    </source>
</evidence>
<dbReference type="EMBL" id="CAJNOC010001248">
    <property type="protein sequence ID" value="CAF0848327.1"/>
    <property type="molecule type" value="Genomic_DNA"/>
</dbReference>
<dbReference type="GO" id="GO:0031267">
    <property type="term" value="F:small GTPase binding"/>
    <property type="evidence" value="ECO:0007669"/>
    <property type="project" value="InterPro"/>
</dbReference>
<organism evidence="3 4">
    <name type="scientific">Brachionus calyciflorus</name>
    <dbReference type="NCBI Taxonomy" id="104777"/>
    <lineage>
        <taxon>Eukaryota</taxon>
        <taxon>Metazoa</taxon>
        <taxon>Spiralia</taxon>
        <taxon>Gnathifera</taxon>
        <taxon>Rotifera</taxon>
        <taxon>Eurotatoria</taxon>
        <taxon>Monogononta</taxon>
        <taxon>Pseudotrocha</taxon>
        <taxon>Ploima</taxon>
        <taxon>Brachionidae</taxon>
        <taxon>Brachionus</taxon>
    </lineage>
</organism>